<protein>
    <recommendedName>
        <fullName evidence="2">Retroviral polymerase SH3-like domain-containing protein</fullName>
    </recommendedName>
</protein>
<dbReference type="PANTHER" id="PTHR42648">
    <property type="entry name" value="TRANSPOSASE, PUTATIVE-RELATED"/>
    <property type="match status" value="1"/>
</dbReference>
<keyword evidence="4" id="KW-1185">Reference proteome</keyword>
<dbReference type="EMBL" id="JAJFAZ020000001">
    <property type="protein sequence ID" value="KAI5353284.1"/>
    <property type="molecule type" value="Genomic_DNA"/>
</dbReference>
<evidence type="ECO:0000256" key="1">
    <source>
        <dbReference type="SAM" id="MobiDB-lite"/>
    </source>
</evidence>
<evidence type="ECO:0000259" key="2">
    <source>
        <dbReference type="Pfam" id="PF25597"/>
    </source>
</evidence>
<dbReference type="PANTHER" id="PTHR42648:SF22">
    <property type="entry name" value="REVERSE TRANSCRIPTASE TY1_COPIA-TYPE DOMAIN-CONTAINING PROTEIN"/>
    <property type="match status" value="1"/>
</dbReference>
<evidence type="ECO:0000313" key="3">
    <source>
        <dbReference type="EMBL" id="KAI5353284.1"/>
    </source>
</evidence>
<evidence type="ECO:0000313" key="4">
    <source>
        <dbReference type="Proteomes" id="UP001054821"/>
    </source>
</evidence>
<organism evidence="3 4">
    <name type="scientific">Prunus dulcis</name>
    <name type="common">Almond</name>
    <name type="synonym">Amygdalus dulcis</name>
    <dbReference type="NCBI Taxonomy" id="3755"/>
    <lineage>
        <taxon>Eukaryota</taxon>
        <taxon>Viridiplantae</taxon>
        <taxon>Streptophyta</taxon>
        <taxon>Embryophyta</taxon>
        <taxon>Tracheophyta</taxon>
        <taxon>Spermatophyta</taxon>
        <taxon>Magnoliopsida</taxon>
        <taxon>eudicotyledons</taxon>
        <taxon>Gunneridae</taxon>
        <taxon>Pentapetalae</taxon>
        <taxon>rosids</taxon>
        <taxon>fabids</taxon>
        <taxon>Rosales</taxon>
        <taxon>Rosaceae</taxon>
        <taxon>Amygdaloideae</taxon>
        <taxon>Amygdaleae</taxon>
        <taxon>Prunus</taxon>
    </lineage>
</organism>
<feature type="compositionally biased region" description="Basic and acidic residues" evidence="1">
    <location>
        <begin position="154"/>
        <end position="168"/>
    </location>
</feature>
<reference evidence="3 4" key="1">
    <citation type="journal article" date="2022" name="G3 (Bethesda)">
        <title>Whole-genome sequence and methylome profiling of the almond [Prunus dulcis (Mill.) D.A. Webb] cultivar 'Nonpareil'.</title>
        <authorList>
            <person name="D'Amico-Willman K.M."/>
            <person name="Ouma W.Z."/>
            <person name="Meulia T."/>
            <person name="Sideli G.M."/>
            <person name="Gradziel T.M."/>
            <person name="Fresnedo-Ramirez J."/>
        </authorList>
    </citation>
    <scope>NUCLEOTIDE SEQUENCE [LARGE SCALE GENOMIC DNA]</scope>
    <source>
        <strain evidence="3">Clone GOH B32 T37-40</strain>
    </source>
</reference>
<dbReference type="Proteomes" id="UP001054821">
    <property type="component" value="Chromosome 1"/>
</dbReference>
<feature type="domain" description="Retroviral polymerase SH3-like" evidence="2">
    <location>
        <begin position="53"/>
        <end position="113"/>
    </location>
</feature>
<sequence>MPRSFWGEVILSAAYLINQIPSSILNFQTPLQTLYHHLQIPHTKNLKPRIFGCVVFVHLHDRQHSKLDPQAKKCVFIGYAPHQKRYRCYYPPSQKVHTSMDVMFWESDIYFSAVQEEDQNAKTSHISEFFPSNFSHIENNRLQDLNNRSPETLPKNDRSPETLPEKTSCRFKTTGRQRTVAGRLLAIKLRRRKLRSFCPLRSILQLQNHNNHMLRTSFR</sequence>
<accession>A0AAD5F4U9</accession>
<proteinExistence type="predicted"/>
<name>A0AAD5F4U9_PRUDU</name>
<comment type="caution">
    <text evidence="3">The sequence shown here is derived from an EMBL/GenBank/DDBJ whole genome shotgun (WGS) entry which is preliminary data.</text>
</comment>
<dbReference type="Pfam" id="PF25597">
    <property type="entry name" value="SH3_retrovirus"/>
    <property type="match status" value="1"/>
</dbReference>
<feature type="region of interest" description="Disordered" evidence="1">
    <location>
        <begin position="145"/>
        <end position="168"/>
    </location>
</feature>
<dbReference type="AlphaFoldDB" id="A0AAD5F4U9"/>
<gene>
    <name evidence="3" type="ORF">L3X38_006177</name>
</gene>
<dbReference type="InterPro" id="IPR039537">
    <property type="entry name" value="Retrotran_Ty1/copia-like"/>
</dbReference>
<dbReference type="InterPro" id="IPR057670">
    <property type="entry name" value="SH3_retrovirus"/>
</dbReference>